<dbReference type="AlphaFoldDB" id="A0AB74U3T3"/>
<dbReference type="GO" id="GO:0003723">
    <property type="term" value="F:RNA binding"/>
    <property type="evidence" value="ECO:0007669"/>
    <property type="project" value="InterPro"/>
</dbReference>
<keyword evidence="1" id="KW-0175">Coiled coil</keyword>
<accession>A0AB74U3T3</accession>
<organism evidence="3">
    <name type="scientific">Salinicola endophyticus</name>
    <dbReference type="NCBI Taxonomy" id="1949083"/>
    <lineage>
        <taxon>Bacteria</taxon>
        <taxon>Pseudomonadati</taxon>
        <taxon>Pseudomonadota</taxon>
        <taxon>Gammaproteobacteria</taxon>
        <taxon>Oceanospirillales</taxon>
        <taxon>Halomonadaceae</taxon>
        <taxon>Salinicola</taxon>
    </lineage>
</organism>
<feature type="domain" description="ANTAR" evidence="2">
    <location>
        <begin position="354"/>
        <end position="415"/>
    </location>
</feature>
<protein>
    <submittedName>
        <fullName evidence="3">Nitrate- and nitrite sensing domain-containing protein</fullName>
    </submittedName>
</protein>
<proteinExistence type="predicted"/>
<evidence type="ECO:0000259" key="2">
    <source>
        <dbReference type="PROSITE" id="PS50921"/>
    </source>
</evidence>
<dbReference type="InterPro" id="IPR011006">
    <property type="entry name" value="CheY-like_superfamily"/>
</dbReference>
<dbReference type="Pfam" id="PF03861">
    <property type="entry name" value="ANTAR"/>
    <property type="match status" value="1"/>
</dbReference>
<gene>
    <name evidence="3" type="ORF">ABV408_14445</name>
</gene>
<reference evidence="3" key="1">
    <citation type="submission" date="2024-06" db="EMBL/GenBank/DDBJ databases">
        <title>Complete genome of Salinicola endophyticus HNIBRBA4755.</title>
        <authorList>
            <person name="Shin S.Y."/>
            <person name="Kang H."/>
            <person name="Song J."/>
        </authorList>
    </citation>
    <scope>NUCLEOTIDE SEQUENCE</scope>
    <source>
        <strain evidence="3">HNIBRBA4755</strain>
    </source>
</reference>
<dbReference type="RefSeq" id="WP_353979602.1">
    <property type="nucleotide sequence ID" value="NZ_CP159578.1"/>
</dbReference>
<evidence type="ECO:0000256" key="1">
    <source>
        <dbReference type="SAM" id="Coils"/>
    </source>
</evidence>
<dbReference type="Pfam" id="PF08376">
    <property type="entry name" value="NIT"/>
    <property type="match status" value="1"/>
</dbReference>
<dbReference type="InterPro" id="IPR013587">
    <property type="entry name" value="Nitrate/nitrite_sensing"/>
</dbReference>
<dbReference type="EMBL" id="CP159578">
    <property type="protein sequence ID" value="XCJ78626.1"/>
    <property type="molecule type" value="Genomic_DNA"/>
</dbReference>
<dbReference type="SUPFAM" id="SSF52172">
    <property type="entry name" value="CheY-like"/>
    <property type="match status" value="1"/>
</dbReference>
<sequence length="425" mass="47080">MTATRRLLQAASKLQREQLTALSDIVAVVTDISRCVHALQRERGSSIIYLGSGGSRFGAQRDQRIADSELAQSTLEQRLAPWTAADASGALPCGLANVRLLVSVAAVWQDLDALPDLRQRITTQQLSADDTLRAFNQLIGHLLQVIFEAADTASDPDITRRLVSLFHFIQGKELAGQERACGALGFTLGHFDTPHRDTLEALIGSQRRCFETFAEFTSRDSLARWQQLQSGPLNDTFEALRELACSGAPLARTLENPGEQWYAVATQRIDAMHEEETRLLEALRASCRQRLQQAAPPEAAASLDALPQELLWASPVALFTQDQQTPAGALTLDTIESRFNRSLVELVQAQNARLQRLGDELESTRQALRERREIERAKGLLMTHQQLSEAQAYRLLRKTAMDQSKPLIEVARNVIQVVAMLDADA</sequence>
<dbReference type="InterPro" id="IPR036388">
    <property type="entry name" value="WH-like_DNA-bd_sf"/>
</dbReference>
<dbReference type="Gene3D" id="1.10.10.10">
    <property type="entry name" value="Winged helix-like DNA-binding domain superfamily/Winged helix DNA-binding domain"/>
    <property type="match status" value="1"/>
</dbReference>
<dbReference type="SMART" id="SM01012">
    <property type="entry name" value="ANTAR"/>
    <property type="match status" value="1"/>
</dbReference>
<dbReference type="InterPro" id="IPR005561">
    <property type="entry name" value="ANTAR"/>
</dbReference>
<feature type="coiled-coil region" evidence="1">
    <location>
        <begin position="344"/>
        <end position="371"/>
    </location>
</feature>
<name>A0AB74U3T3_9GAMM</name>
<dbReference type="PROSITE" id="PS50921">
    <property type="entry name" value="ANTAR"/>
    <property type="match status" value="1"/>
</dbReference>
<evidence type="ECO:0000313" key="3">
    <source>
        <dbReference type="EMBL" id="XCJ78626.1"/>
    </source>
</evidence>